<dbReference type="AlphaFoldDB" id="A0A084QPB8"/>
<proteinExistence type="predicted"/>
<keyword evidence="2" id="KW-0732">Signal</keyword>
<dbReference type="Proteomes" id="UP000028524">
    <property type="component" value="Unassembled WGS sequence"/>
</dbReference>
<accession>A0A084QPB8</accession>
<dbReference type="HOGENOM" id="CLU_2211697_0_0_1"/>
<protein>
    <submittedName>
        <fullName evidence="3">Uncharacterized protein</fullName>
    </submittedName>
</protein>
<feature type="signal peptide" evidence="2">
    <location>
        <begin position="1"/>
        <end position="20"/>
    </location>
</feature>
<reference evidence="3 4" key="1">
    <citation type="journal article" date="2014" name="BMC Genomics">
        <title>Comparative genome sequencing reveals chemotype-specific gene clusters in the toxigenic black mold Stachybotrys.</title>
        <authorList>
            <person name="Semeiks J."/>
            <person name="Borek D."/>
            <person name="Otwinowski Z."/>
            <person name="Grishin N.V."/>
        </authorList>
    </citation>
    <scope>NUCLEOTIDE SEQUENCE [LARGE SCALE GENOMIC DNA]</scope>
    <source>
        <strain evidence="3 4">IBT 40285</strain>
    </source>
</reference>
<evidence type="ECO:0000313" key="3">
    <source>
        <dbReference type="EMBL" id="KFA65803.1"/>
    </source>
</evidence>
<dbReference type="EMBL" id="KL660554">
    <property type="protein sequence ID" value="KFA65803.1"/>
    <property type="molecule type" value="Genomic_DNA"/>
</dbReference>
<evidence type="ECO:0000313" key="4">
    <source>
        <dbReference type="Proteomes" id="UP000028524"/>
    </source>
</evidence>
<feature type="region of interest" description="Disordered" evidence="1">
    <location>
        <begin position="77"/>
        <end position="107"/>
    </location>
</feature>
<organism evidence="3 4">
    <name type="scientific">Stachybotrys chlorohalonatus (strain IBT 40285)</name>
    <dbReference type="NCBI Taxonomy" id="1283841"/>
    <lineage>
        <taxon>Eukaryota</taxon>
        <taxon>Fungi</taxon>
        <taxon>Dikarya</taxon>
        <taxon>Ascomycota</taxon>
        <taxon>Pezizomycotina</taxon>
        <taxon>Sordariomycetes</taxon>
        <taxon>Hypocreomycetidae</taxon>
        <taxon>Hypocreales</taxon>
        <taxon>Stachybotryaceae</taxon>
        <taxon>Stachybotrys</taxon>
    </lineage>
</organism>
<evidence type="ECO:0000256" key="1">
    <source>
        <dbReference type="SAM" id="MobiDB-lite"/>
    </source>
</evidence>
<keyword evidence="4" id="KW-1185">Reference proteome</keyword>
<name>A0A084QPB8_STAC4</name>
<feature type="chain" id="PRO_5001779459" evidence="2">
    <location>
        <begin position="21"/>
        <end position="107"/>
    </location>
</feature>
<dbReference type="InParanoid" id="A0A084QPB8"/>
<sequence>MIFNTKQVLMGFLLVASGFALPTATQQNTITLNRRDGDSMIPDGSNMESRGLVSGILDGVSSIVQAATGNNNAAAAAAAKGGKGKNNNDTTAASTKGVKNGKNNNDD</sequence>
<evidence type="ECO:0000256" key="2">
    <source>
        <dbReference type="SAM" id="SignalP"/>
    </source>
</evidence>
<gene>
    <name evidence="3" type="ORF">S40285_10397</name>
</gene>